<dbReference type="PANTHER" id="PTHR30537">
    <property type="entry name" value="HTH-TYPE TRANSCRIPTIONAL REGULATOR"/>
    <property type="match status" value="1"/>
</dbReference>
<keyword evidence="3" id="KW-0238">DNA-binding</keyword>
<proteinExistence type="inferred from homology"/>
<protein>
    <submittedName>
        <fullName evidence="6">LysR family transcriptional regulator</fullName>
    </submittedName>
</protein>
<evidence type="ECO:0000313" key="6">
    <source>
        <dbReference type="EMBL" id="MBR0663110.1"/>
    </source>
</evidence>
<dbReference type="Pfam" id="PF00126">
    <property type="entry name" value="HTH_1"/>
    <property type="match status" value="1"/>
</dbReference>
<accession>A0ABS5ES34</accession>
<evidence type="ECO:0000256" key="1">
    <source>
        <dbReference type="ARBA" id="ARBA00009437"/>
    </source>
</evidence>
<evidence type="ECO:0000259" key="5">
    <source>
        <dbReference type="PROSITE" id="PS50931"/>
    </source>
</evidence>
<dbReference type="Gene3D" id="1.10.10.10">
    <property type="entry name" value="Winged helix-like DNA-binding domain superfamily/Winged helix DNA-binding domain"/>
    <property type="match status" value="1"/>
</dbReference>
<dbReference type="Proteomes" id="UP001196870">
    <property type="component" value="Unassembled WGS sequence"/>
</dbReference>
<dbReference type="SUPFAM" id="SSF46785">
    <property type="entry name" value="Winged helix' DNA-binding domain"/>
    <property type="match status" value="1"/>
</dbReference>
<dbReference type="InterPro" id="IPR005119">
    <property type="entry name" value="LysR_subst-bd"/>
</dbReference>
<dbReference type="Gene3D" id="3.40.190.290">
    <property type="match status" value="1"/>
</dbReference>
<feature type="domain" description="HTH lysR-type" evidence="5">
    <location>
        <begin position="1"/>
        <end position="53"/>
    </location>
</feature>
<dbReference type="SUPFAM" id="SSF53850">
    <property type="entry name" value="Periplasmic binding protein-like II"/>
    <property type="match status" value="1"/>
</dbReference>
<comment type="caution">
    <text evidence="6">The sequence shown here is derived from an EMBL/GenBank/DDBJ whole genome shotgun (WGS) entry which is preliminary data.</text>
</comment>
<dbReference type="Pfam" id="PF03466">
    <property type="entry name" value="LysR_substrate"/>
    <property type="match status" value="1"/>
</dbReference>
<dbReference type="InterPro" id="IPR000847">
    <property type="entry name" value="LysR_HTH_N"/>
</dbReference>
<evidence type="ECO:0000256" key="3">
    <source>
        <dbReference type="ARBA" id="ARBA00023125"/>
    </source>
</evidence>
<keyword evidence="7" id="KW-1185">Reference proteome</keyword>
<reference evidence="7" key="1">
    <citation type="journal article" date="2021" name="Syst. Appl. Microbiol.">
        <title>Roseomonas hellenica sp. nov., isolated from roots of wild-growing Alkanna tinctoria.</title>
        <authorList>
            <person name="Rat A."/>
            <person name="Naranjo H.D."/>
            <person name="Lebbe L."/>
            <person name="Cnockaert M."/>
            <person name="Krigas N."/>
            <person name="Grigoriadou K."/>
            <person name="Maloupa E."/>
            <person name="Willems A."/>
        </authorList>
    </citation>
    <scope>NUCLEOTIDE SEQUENCE [LARGE SCALE GENOMIC DNA]</scope>
    <source>
        <strain evidence="7">LMG 31523</strain>
    </source>
</reference>
<name>A0ABS5ES34_9PROT</name>
<keyword evidence="4" id="KW-0804">Transcription</keyword>
<sequence>MEVFVRVVEAGGFSAAARDAGMTPSAVSRLVARLEARLGARLVNRSTRRLQLTAEGAAFHERAIRVLADLEEAERAAGAGVRPAGPVRINTSASYAIHVLGPLLPELMAAWPGITFDIVQTDRVVDLLAERADIAIRGGPMKSSALVARRLGETPQMIVASPAYLARHGMPEKPADLARHVRLGFGYARALEGWPLVGEAGLLPAGQRVRSSDGHGLQQLALAGVGLARLSLFTLRWDLAAGRLVPVLEAYNPGDREPFHAVHLGQGGPLPARIRVVLDYLAEHGRVG</sequence>
<keyword evidence="2" id="KW-0805">Transcription regulation</keyword>
<dbReference type="PROSITE" id="PS50931">
    <property type="entry name" value="HTH_LYSR"/>
    <property type="match status" value="1"/>
</dbReference>
<dbReference type="PANTHER" id="PTHR30537:SF71">
    <property type="entry name" value="TRANSCRIPTIONAL REGULATORY PROTEIN"/>
    <property type="match status" value="1"/>
</dbReference>
<dbReference type="InterPro" id="IPR036388">
    <property type="entry name" value="WH-like_DNA-bd_sf"/>
</dbReference>
<dbReference type="EMBL" id="JAAGBB010000002">
    <property type="protein sequence ID" value="MBR0663110.1"/>
    <property type="molecule type" value="Genomic_DNA"/>
</dbReference>
<evidence type="ECO:0000256" key="4">
    <source>
        <dbReference type="ARBA" id="ARBA00023163"/>
    </source>
</evidence>
<organism evidence="6 7">
    <name type="scientific">Plastoroseomonas hellenica</name>
    <dbReference type="NCBI Taxonomy" id="2687306"/>
    <lineage>
        <taxon>Bacteria</taxon>
        <taxon>Pseudomonadati</taxon>
        <taxon>Pseudomonadota</taxon>
        <taxon>Alphaproteobacteria</taxon>
        <taxon>Acetobacterales</taxon>
        <taxon>Acetobacteraceae</taxon>
        <taxon>Plastoroseomonas</taxon>
    </lineage>
</organism>
<dbReference type="InterPro" id="IPR058163">
    <property type="entry name" value="LysR-type_TF_proteobact-type"/>
</dbReference>
<gene>
    <name evidence="6" type="ORF">GXW71_01960</name>
</gene>
<comment type="similarity">
    <text evidence="1">Belongs to the LysR transcriptional regulatory family.</text>
</comment>
<dbReference type="InterPro" id="IPR036390">
    <property type="entry name" value="WH_DNA-bd_sf"/>
</dbReference>
<evidence type="ECO:0000256" key="2">
    <source>
        <dbReference type="ARBA" id="ARBA00023015"/>
    </source>
</evidence>
<evidence type="ECO:0000313" key="7">
    <source>
        <dbReference type="Proteomes" id="UP001196870"/>
    </source>
</evidence>